<dbReference type="PANTHER" id="PTHR21221">
    <property type="entry name" value="UREIDOGLYCOLATE HYDROLASE"/>
    <property type="match status" value="1"/>
</dbReference>
<comment type="caution">
    <text evidence="5">The sequence shown here is derived from an EMBL/GenBank/DDBJ whole genome shotgun (WGS) entry which is preliminary data.</text>
</comment>
<dbReference type="EMBL" id="MCFD01000002">
    <property type="protein sequence ID" value="ORX72617.1"/>
    <property type="molecule type" value="Genomic_DNA"/>
</dbReference>
<dbReference type="GO" id="GO:0050385">
    <property type="term" value="F:ureidoglycolate lyase activity"/>
    <property type="evidence" value="ECO:0007669"/>
    <property type="project" value="UniProtKB-EC"/>
</dbReference>
<dbReference type="OrthoDB" id="10266039at2759"/>
<dbReference type="PANTHER" id="PTHR21221:SF1">
    <property type="entry name" value="UREIDOGLYCOLATE LYASE"/>
    <property type="match status" value="1"/>
</dbReference>
<dbReference type="AlphaFoldDB" id="A0A1Y1WGK1"/>
<dbReference type="InterPro" id="IPR007247">
    <property type="entry name" value="Ureidogly_lyase"/>
</dbReference>
<evidence type="ECO:0000256" key="2">
    <source>
        <dbReference type="ARBA" id="ARBA00022631"/>
    </source>
</evidence>
<name>A0A1Y1WGK1_9FUNG</name>
<dbReference type="RefSeq" id="XP_040745957.1">
    <property type="nucleotide sequence ID" value="XM_040886398.1"/>
</dbReference>
<proteinExistence type="predicted"/>
<dbReference type="InterPro" id="IPR047233">
    <property type="entry name" value="UAH_cupin"/>
</dbReference>
<keyword evidence="6" id="KW-1185">Reference proteome</keyword>
<evidence type="ECO:0000256" key="1">
    <source>
        <dbReference type="ARBA" id="ARBA00011738"/>
    </source>
</evidence>
<protein>
    <submittedName>
        <fullName evidence="5">Ureidoglycolate hydrolase</fullName>
    </submittedName>
</protein>
<reference evidence="5 6" key="1">
    <citation type="submission" date="2016-07" db="EMBL/GenBank/DDBJ databases">
        <title>Pervasive Adenine N6-methylation of Active Genes in Fungi.</title>
        <authorList>
            <consortium name="DOE Joint Genome Institute"/>
            <person name="Mondo S.J."/>
            <person name="Dannebaum R.O."/>
            <person name="Kuo R.C."/>
            <person name="Labutti K."/>
            <person name="Haridas S."/>
            <person name="Kuo A."/>
            <person name="Salamov A."/>
            <person name="Ahrendt S.R."/>
            <person name="Lipzen A."/>
            <person name="Sullivan W."/>
            <person name="Andreopoulos W.B."/>
            <person name="Clum A."/>
            <person name="Lindquist E."/>
            <person name="Daum C."/>
            <person name="Ramamoorthy G.K."/>
            <person name="Gryganskyi A."/>
            <person name="Culley D."/>
            <person name="Magnuson J.K."/>
            <person name="James T.Y."/>
            <person name="O'Malley M.A."/>
            <person name="Stajich J.E."/>
            <person name="Spatafora J.W."/>
            <person name="Visel A."/>
            <person name="Grigoriev I.V."/>
        </authorList>
    </citation>
    <scope>NUCLEOTIDE SEQUENCE [LARGE SCALE GENOMIC DNA]</scope>
    <source>
        <strain evidence="5 6">ATCC 12442</strain>
    </source>
</reference>
<evidence type="ECO:0000256" key="3">
    <source>
        <dbReference type="ARBA" id="ARBA00023239"/>
    </source>
</evidence>
<comment type="catalytic activity">
    <reaction evidence="4">
        <text>(S)-ureidoglycolate = urea + glyoxylate</text>
        <dbReference type="Rhea" id="RHEA:11304"/>
        <dbReference type="ChEBI" id="CHEBI:16199"/>
        <dbReference type="ChEBI" id="CHEBI:36655"/>
        <dbReference type="ChEBI" id="CHEBI:57296"/>
        <dbReference type="EC" id="4.3.2.3"/>
    </reaction>
</comment>
<keyword evidence="5" id="KW-0378">Hydrolase</keyword>
<dbReference type="SUPFAM" id="SSF51182">
    <property type="entry name" value="RmlC-like cupins"/>
    <property type="match status" value="1"/>
</dbReference>
<dbReference type="Pfam" id="PF04115">
    <property type="entry name" value="Ureidogly_lyase"/>
    <property type="match status" value="1"/>
</dbReference>
<evidence type="ECO:0000256" key="4">
    <source>
        <dbReference type="ARBA" id="ARBA00047684"/>
    </source>
</evidence>
<accession>A0A1Y1WGK1</accession>
<evidence type="ECO:0000313" key="5">
    <source>
        <dbReference type="EMBL" id="ORX72617.1"/>
    </source>
</evidence>
<gene>
    <name evidence="5" type="ORF">DL89DRAFT_264836</name>
</gene>
<evidence type="ECO:0000313" key="6">
    <source>
        <dbReference type="Proteomes" id="UP000193922"/>
    </source>
</evidence>
<dbReference type="GO" id="GO:0004848">
    <property type="term" value="F:ureidoglycolate hydrolase activity"/>
    <property type="evidence" value="ECO:0007669"/>
    <property type="project" value="InterPro"/>
</dbReference>
<dbReference type="GO" id="GO:0006144">
    <property type="term" value="P:purine nucleobase metabolic process"/>
    <property type="evidence" value="ECO:0007669"/>
    <property type="project" value="UniProtKB-KW"/>
</dbReference>
<dbReference type="CDD" id="cd20298">
    <property type="entry name" value="cupin_UAH"/>
    <property type="match status" value="1"/>
</dbReference>
<dbReference type="Gene3D" id="2.60.120.480">
    <property type="entry name" value="Ureidoglycolate hydrolase"/>
    <property type="match status" value="1"/>
</dbReference>
<dbReference type="InterPro" id="IPR024060">
    <property type="entry name" value="Ureidoglycolate_lyase_dom_sf"/>
</dbReference>
<organism evidence="5 6">
    <name type="scientific">Linderina pennispora</name>
    <dbReference type="NCBI Taxonomy" id="61395"/>
    <lineage>
        <taxon>Eukaryota</taxon>
        <taxon>Fungi</taxon>
        <taxon>Fungi incertae sedis</taxon>
        <taxon>Zoopagomycota</taxon>
        <taxon>Kickxellomycotina</taxon>
        <taxon>Kickxellomycetes</taxon>
        <taxon>Kickxellales</taxon>
        <taxon>Kickxellaceae</taxon>
        <taxon>Linderina</taxon>
    </lineage>
</organism>
<dbReference type="Proteomes" id="UP000193922">
    <property type="component" value="Unassembled WGS sequence"/>
</dbReference>
<sequence>MPHRITVERLTIDSFKPYGDVVQLEGHHNIVIANQGTAKRVNNVATLTNLRPQPLPALQRASPNMCIFSSAPRPTTAGHFTVSLLERHPFSSQVFMPIMQEGVESDPDAPSYIVIVAENGADDKPDVKTIRAFAANSTQGINYKPNSWHSPMVCVEKRVNFLVLVWENGVALQDCEEAGIEPVMIDLRPEFRNLPEGKL</sequence>
<comment type="subunit">
    <text evidence="1">Homodimer.</text>
</comment>
<dbReference type="GO" id="GO:0000256">
    <property type="term" value="P:allantoin catabolic process"/>
    <property type="evidence" value="ECO:0007669"/>
    <property type="project" value="InterPro"/>
</dbReference>
<keyword evidence="2" id="KW-0659">Purine metabolism</keyword>
<dbReference type="STRING" id="61395.A0A1Y1WGK1"/>
<dbReference type="GeneID" id="63803046"/>
<keyword evidence="3" id="KW-0456">Lyase</keyword>
<dbReference type="InterPro" id="IPR011051">
    <property type="entry name" value="RmlC_Cupin_sf"/>
</dbReference>